<evidence type="ECO:0000313" key="4">
    <source>
        <dbReference type="Proteomes" id="UP000198287"/>
    </source>
</evidence>
<dbReference type="EMBL" id="LNIX01000010">
    <property type="protein sequence ID" value="OXA49399.1"/>
    <property type="molecule type" value="Genomic_DNA"/>
</dbReference>
<dbReference type="InterPro" id="IPR025398">
    <property type="entry name" value="DUF4371"/>
</dbReference>
<dbReference type="OMA" id="SMALQMK"/>
<evidence type="ECO:0000256" key="1">
    <source>
        <dbReference type="SAM" id="MobiDB-lite"/>
    </source>
</evidence>
<dbReference type="PANTHER" id="PTHR45749">
    <property type="match status" value="1"/>
</dbReference>
<dbReference type="OrthoDB" id="6614843at2759"/>
<dbReference type="SMART" id="SM00597">
    <property type="entry name" value="ZnF_TTF"/>
    <property type="match status" value="1"/>
</dbReference>
<keyword evidence="4" id="KW-1185">Reference proteome</keyword>
<dbReference type="STRING" id="158441.A0A226DVZ7"/>
<dbReference type="SUPFAM" id="SSF53098">
    <property type="entry name" value="Ribonuclease H-like"/>
    <property type="match status" value="1"/>
</dbReference>
<evidence type="ECO:0000313" key="3">
    <source>
        <dbReference type="EMBL" id="OXA49399.1"/>
    </source>
</evidence>
<dbReference type="InterPro" id="IPR006580">
    <property type="entry name" value="Znf_TTF"/>
</dbReference>
<comment type="caution">
    <text evidence="3">The sequence shown here is derived from an EMBL/GenBank/DDBJ whole genome shotgun (WGS) entry which is preliminary data.</text>
</comment>
<feature type="domain" description="TTF-type" evidence="2">
    <location>
        <begin position="36"/>
        <end position="132"/>
    </location>
</feature>
<reference evidence="3 4" key="1">
    <citation type="submission" date="2015-12" db="EMBL/GenBank/DDBJ databases">
        <title>The genome of Folsomia candida.</title>
        <authorList>
            <person name="Faddeeva A."/>
            <person name="Derks M.F."/>
            <person name="Anvar Y."/>
            <person name="Smit S."/>
            <person name="Van Straalen N."/>
            <person name="Roelofs D."/>
        </authorList>
    </citation>
    <scope>NUCLEOTIDE SEQUENCE [LARGE SCALE GENOMIC DNA]</scope>
    <source>
        <strain evidence="3 4">VU population</strain>
        <tissue evidence="3">Whole body</tissue>
    </source>
</reference>
<proteinExistence type="predicted"/>
<sequence>MESVFDSDPSDISKDKDGRPVQPNLQTFPKTLIGGKNRGFNSSWYEKFNMIEYSKSRDKIYFFCCRHFSTSRNNSFVTGFSDWKHMYKKFDEHFNSTKSHHQFAREKYVLYLQSKQKGTIATQISAHHKNDVIRNRNVLSSHVEIILLCAQQEIALRGHRENEQTSNRGNFIEILELLKQKCPDLAKNVESMPGNAKYIDHHIQNEIIELSGKLTRGMIVKEIQDGSNCYSVIAVETKDKGGIEQLSVCVRYLCQCEIVERFLGFTDLHKFDAESITDGISKMIINSGLDITRCVSQAYDGVMSGNISGVCKRFQSQVGGPTPYVHCYAHRLNFVLVDCCADLKDIKEVIGLIQAIYNFQSQSVRRSEYFKDAQAMIGYDKILELPKSCDTRRSSQKNGISYFHNRLDSVILALENISENGKPADLAECKGFLHQLKSFRTLLLIFILD</sequence>
<evidence type="ECO:0000259" key="2">
    <source>
        <dbReference type="SMART" id="SM00597"/>
    </source>
</evidence>
<accession>A0A226DVZ7</accession>
<dbReference type="Proteomes" id="UP000198287">
    <property type="component" value="Unassembled WGS sequence"/>
</dbReference>
<dbReference type="PANTHER" id="PTHR45749:SF37">
    <property type="entry name" value="OS05G0311600 PROTEIN"/>
    <property type="match status" value="1"/>
</dbReference>
<dbReference type="AlphaFoldDB" id="A0A226DVZ7"/>
<protein>
    <submittedName>
        <fullName evidence="3">Zinc finger MYM-type protein 1</fullName>
    </submittedName>
</protein>
<dbReference type="Pfam" id="PF14291">
    <property type="entry name" value="DUF4371"/>
    <property type="match status" value="1"/>
</dbReference>
<dbReference type="InterPro" id="IPR012337">
    <property type="entry name" value="RNaseH-like_sf"/>
</dbReference>
<feature type="region of interest" description="Disordered" evidence="1">
    <location>
        <begin position="1"/>
        <end position="28"/>
    </location>
</feature>
<name>A0A226DVZ7_FOLCA</name>
<gene>
    <name evidence="3" type="ORF">Fcan01_15531</name>
</gene>
<organism evidence="3 4">
    <name type="scientific">Folsomia candida</name>
    <name type="common">Springtail</name>
    <dbReference type="NCBI Taxonomy" id="158441"/>
    <lineage>
        <taxon>Eukaryota</taxon>
        <taxon>Metazoa</taxon>
        <taxon>Ecdysozoa</taxon>
        <taxon>Arthropoda</taxon>
        <taxon>Hexapoda</taxon>
        <taxon>Collembola</taxon>
        <taxon>Entomobryomorpha</taxon>
        <taxon>Isotomoidea</taxon>
        <taxon>Isotomidae</taxon>
        <taxon>Proisotominae</taxon>
        <taxon>Folsomia</taxon>
    </lineage>
</organism>